<dbReference type="Proteomes" id="UP000019151">
    <property type="component" value="Chromosome"/>
</dbReference>
<dbReference type="HOGENOM" id="CLU_2093327_0_0_0"/>
<sequence length="116" mass="12073">MTPRLIPLAATALALTSIGAARPRVDDGCTFARGTTTCTTTSQSTETSTHVATAGCLYGPDGIPGRRSLTFLDTFLVTVTTTTFAHGVEGPVYDTSTEVTRTLQSSTLISVVCEAL</sequence>
<reference evidence="1 2" key="1">
    <citation type="journal article" date="2014" name="Genome Announc.">
        <title>Genome Sequence and Methylome of Soil Bacterium Gemmatirosa kalamazoonensis KBS708T, a Member of the Rarely Cultivated Gemmatimonadetes Phylum.</title>
        <authorList>
            <person name="Debruyn J.M."/>
            <person name="Radosevich M."/>
            <person name="Wommack K.E."/>
            <person name="Polson S.W."/>
            <person name="Hauser L.J."/>
            <person name="Fawaz M.N."/>
            <person name="Korlach J."/>
            <person name="Tsai Y.C."/>
        </authorList>
    </citation>
    <scope>NUCLEOTIDE SEQUENCE [LARGE SCALE GENOMIC DNA]</scope>
    <source>
        <strain evidence="1 2">KBS708</strain>
    </source>
</reference>
<dbReference type="RefSeq" id="WP_025413112.1">
    <property type="nucleotide sequence ID" value="NZ_CP007128.1"/>
</dbReference>
<dbReference type="AlphaFoldDB" id="W0RKQ8"/>
<name>W0RKQ8_9BACT</name>
<gene>
    <name evidence="1" type="ORF">J421_4132</name>
</gene>
<keyword evidence="2" id="KW-1185">Reference proteome</keyword>
<evidence type="ECO:0000313" key="1">
    <source>
        <dbReference type="EMBL" id="AHG91669.1"/>
    </source>
</evidence>
<organism evidence="1 2">
    <name type="scientific">Gemmatirosa kalamazoonensis</name>
    <dbReference type="NCBI Taxonomy" id="861299"/>
    <lineage>
        <taxon>Bacteria</taxon>
        <taxon>Pseudomonadati</taxon>
        <taxon>Gemmatimonadota</taxon>
        <taxon>Gemmatimonadia</taxon>
        <taxon>Gemmatimonadales</taxon>
        <taxon>Gemmatimonadaceae</taxon>
        <taxon>Gemmatirosa</taxon>
    </lineage>
</organism>
<protein>
    <submittedName>
        <fullName evidence="1">Uncharacterized protein</fullName>
    </submittedName>
</protein>
<accession>W0RKQ8</accession>
<dbReference type="KEGG" id="gba:J421_4132"/>
<dbReference type="PATRIC" id="fig|861299.3.peg.4187"/>
<dbReference type="InParanoid" id="W0RKQ8"/>
<dbReference type="EMBL" id="CP007128">
    <property type="protein sequence ID" value="AHG91669.1"/>
    <property type="molecule type" value="Genomic_DNA"/>
</dbReference>
<evidence type="ECO:0000313" key="2">
    <source>
        <dbReference type="Proteomes" id="UP000019151"/>
    </source>
</evidence>
<proteinExistence type="predicted"/>